<sequence>MGADNIIDKLKHEWEVLTGDAGKDKTFCSEQTYPSETEAQAAFTRGLTKLFAVNSWSQLPGINSTFKLYDQQGQPTQTKPEPSYYIQIILPGVNVENWVQIENILEDDSSAQFTVHPCPNPLQESEETQHFFVKEASSTFRIERRGSSLFGYQIGKNEKINNQDYQAGSRAFLNTLIAEGGWAGFQDIQWGKLTDYLAGKVDTV</sequence>
<dbReference type="KEGG" id="aswu:HUW51_04040"/>
<keyword evidence="2" id="KW-1185">Reference proteome</keyword>
<evidence type="ECO:0000313" key="1">
    <source>
        <dbReference type="EMBL" id="QNF31934.1"/>
    </source>
</evidence>
<organism evidence="1 2">
    <name type="scientific">Adhaeribacter swui</name>
    <dbReference type="NCBI Taxonomy" id="2086471"/>
    <lineage>
        <taxon>Bacteria</taxon>
        <taxon>Pseudomonadati</taxon>
        <taxon>Bacteroidota</taxon>
        <taxon>Cytophagia</taxon>
        <taxon>Cytophagales</taxon>
        <taxon>Hymenobacteraceae</taxon>
        <taxon>Adhaeribacter</taxon>
    </lineage>
</organism>
<dbReference type="RefSeq" id="WP_185272717.1">
    <property type="nucleotide sequence ID" value="NZ_CP055156.1"/>
</dbReference>
<dbReference type="EMBL" id="CP055156">
    <property type="protein sequence ID" value="QNF31934.1"/>
    <property type="molecule type" value="Genomic_DNA"/>
</dbReference>
<evidence type="ECO:0000313" key="2">
    <source>
        <dbReference type="Proteomes" id="UP000515237"/>
    </source>
</evidence>
<reference evidence="1 2" key="1">
    <citation type="journal article" date="2018" name="Int. J. Syst. Evol. Microbiol.">
        <title>Adhaeribacter swui sp. nov., isolated from wet mud.</title>
        <authorList>
            <person name="Kim D.U."/>
            <person name="Kim K.W."/>
            <person name="Kang M.S."/>
            <person name="Kim J.Y."/>
            <person name="Jang J.H."/>
            <person name="Kim M.K."/>
        </authorList>
    </citation>
    <scope>NUCLEOTIDE SEQUENCE [LARGE SCALE GENOMIC DNA]</scope>
    <source>
        <strain evidence="1 2">KCTC 52873</strain>
    </source>
</reference>
<dbReference type="AlphaFoldDB" id="A0A7G7G450"/>
<gene>
    <name evidence="1" type="ORF">HUW51_04040</name>
</gene>
<proteinExistence type="predicted"/>
<protein>
    <submittedName>
        <fullName evidence="1">Uncharacterized protein</fullName>
    </submittedName>
</protein>
<accession>A0A7G7G450</accession>
<dbReference type="Proteomes" id="UP000515237">
    <property type="component" value="Chromosome"/>
</dbReference>
<name>A0A7G7G450_9BACT</name>